<organism evidence="2">
    <name type="scientific">Anguilla anguilla</name>
    <name type="common">European freshwater eel</name>
    <name type="synonym">Muraena anguilla</name>
    <dbReference type="NCBI Taxonomy" id="7936"/>
    <lineage>
        <taxon>Eukaryota</taxon>
        <taxon>Metazoa</taxon>
        <taxon>Chordata</taxon>
        <taxon>Craniata</taxon>
        <taxon>Vertebrata</taxon>
        <taxon>Euteleostomi</taxon>
        <taxon>Actinopterygii</taxon>
        <taxon>Neopterygii</taxon>
        <taxon>Teleostei</taxon>
        <taxon>Anguilliformes</taxon>
        <taxon>Anguillidae</taxon>
        <taxon>Anguilla</taxon>
    </lineage>
</organism>
<sequence length="32" mass="3397">MMSNGTTHGDVQSRAKSGSNQKAGKTCPELFK</sequence>
<dbReference type="EMBL" id="GBXM01003090">
    <property type="protein sequence ID" value="JAI05488.1"/>
    <property type="molecule type" value="Transcribed_RNA"/>
</dbReference>
<proteinExistence type="predicted"/>
<name>A0A0E9XRX2_ANGAN</name>
<accession>A0A0E9XRX2</accession>
<protein>
    <submittedName>
        <fullName evidence="2">Uncharacterized protein</fullName>
    </submittedName>
</protein>
<feature type="region of interest" description="Disordered" evidence="1">
    <location>
        <begin position="1"/>
        <end position="32"/>
    </location>
</feature>
<dbReference type="AlphaFoldDB" id="A0A0E9XRX2"/>
<reference evidence="2" key="2">
    <citation type="journal article" date="2015" name="Fish Shellfish Immunol.">
        <title>Early steps in the European eel (Anguilla anguilla)-Vibrio vulnificus interaction in the gills: Role of the RtxA13 toxin.</title>
        <authorList>
            <person name="Callol A."/>
            <person name="Pajuelo D."/>
            <person name="Ebbesson L."/>
            <person name="Teles M."/>
            <person name="MacKenzie S."/>
            <person name="Amaro C."/>
        </authorList>
    </citation>
    <scope>NUCLEOTIDE SEQUENCE</scope>
</reference>
<feature type="compositionally biased region" description="Polar residues" evidence="1">
    <location>
        <begin position="1"/>
        <end position="23"/>
    </location>
</feature>
<reference evidence="2" key="1">
    <citation type="submission" date="2014-11" db="EMBL/GenBank/DDBJ databases">
        <authorList>
            <person name="Amaro Gonzalez C."/>
        </authorList>
    </citation>
    <scope>NUCLEOTIDE SEQUENCE</scope>
</reference>
<evidence type="ECO:0000256" key="1">
    <source>
        <dbReference type="SAM" id="MobiDB-lite"/>
    </source>
</evidence>
<evidence type="ECO:0000313" key="2">
    <source>
        <dbReference type="EMBL" id="JAI05488.1"/>
    </source>
</evidence>